<evidence type="ECO:0000256" key="8">
    <source>
        <dbReference type="ARBA" id="ARBA00022833"/>
    </source>
</evidence>
<keyword evidence="6 12" id="KW-0732">Signal</keyword>
<comment type="similarity">
    <text evidence="3">Belongs to the acid sphingomyelinase family.</text>
</comment>
<feature type="transmembrane region" description="Helical" evidence="11">
    <location>
        <begin position="468"/>
        <end position="492"/>
    </location>
</feature>
<reference evidence="16 17" key="1">
    <citation type="submission" date="2025-04" db="UniProtKB">
        <authorList>
            <consortium name="RefSeq"/>
        </authorList>
    </citation>
    <scope>IDENTIFICATION</scope>
    <source>
        <tissue evidence="16 17">Gonads</tissue>
    </source>
</reference>
<evidence type="ECO:0000256" key="10">
    <source>
        <dbReference type="SAM" id="MobiDB-lite"/>
    </source>
</evidence>
<keyword evidence="15" id="KW-1185">Reference proteome</keyword>
<dbReference type="PANTHER" id="PTHR10340:SF57">
    <property type="entry name" value="METALLOPHOS DOMAIN-CONTAINING PROTEIN"/>
    <property type="match status" value="1"/>
</dbReference>
<evidence type="ECO:0000256" key="2">
    <source>
        <dbReference type="ARBA" id="ARBA00004613"/>
    </source>
</evidence>
<feature type="chain" id="PRO_5014545912" evidence="12">
    <location>
        <begin position="22"/>
        <end position="550"/>
    </location>
</feature>
<accession>A0A1S3JCI9</accession>
<keyword evidence="9" id="KW-0325">Glycoprotein</keyword>
<feature type="region of interest" description="Disordered" evidence="10">
    <location>
        <begin position="508"/>
        <end position="550"/>
    </location>
</feature>
<dbReference type="RefSeq" id="XP_013408043.1">
    <property type="nucleotide sequence ID" value="XM_013552589.1"/>
</dbReference>
<dbReference type="AlphaFoldDB" id="A0A1S3JCI9"/>
<evidence type="ECO:0000256" key="6">
    <source>
        <dbReference type="ARBA" id="ARBA00022729"/>
    </source>
</evidence>
<organism evidence="15 17">
    <name type="scientific">Lingula anatina</name>
    <name type="common">Brachiopod</name>
    <name type="synonym">Lingula unguis</name>
    <dbReference type="NCBI Taxonomy" id="7574"/>
    <lineage>
        <taxon>Eukaryota</taxon>
        <taxon>Metazoa</taxon>
        <taxon>Spiralia</taxon>
        <taxon>Lophotrochozoa</taxon>
        <taxon>Brachiopoda</taxon>
        <taxon>Linguliformea</taxon>
        <taxon>Lingulata</taxon>
        <taxon>Lingulida</taxon>
        <taxon>Linguloidea</taxon>
        <taxon>Lingulidae</taxon>
        <taxon>Lingula</taxon>
    </lineage>
</organism>
<dbReference type="GO" id="GO:0008081">
    <property type="term" value="F:phosphoric diester hydrolase activity"/>
    <property type="evidence" value="ECO:0007669"/>
    <property type="project" value="TreeGrafter"/>
</dbReference>
<dbReference type="Pfam" id="PF19272">
    <property type="entry name" value="ASMase_C"/>
    <property type="match status" value="1"/>
</dbReference>
<dbReference type="Pfam" id="PF00149">
    <property type="entry name" value="Metallophos"/>
    <property type="match status" value="1"/>
</dbReference>
<feature type="compositionally biased region" description="Basic residues" evidence="10">
    <location>
        <begin position="508"/>
        <end position="530"/>
    </location>
</feature>
<dbReference type="Proteomes" id="UP000085678">
    <property type="component" value="Unplaced"/>
</dbReference>
<dbReference type="RefSeq" id="XP_013408037.1">
    <property type="nucleotide sequence ID" value="XM_013552583.1"/>
</dbReference>
<comment type="subcellular location">
    <subcellularLocation>
        <location evidence="2">Secreted</location>
    </subcellularLocation>
</comment>
<keyword evidence="11" id="KW-0472">Membrane</keyword>
<keyword evidence="5" id="KW-0479">Metal-binding</keyword>
<keyword evidence="8" id="KW-0862">Zinc</keyword>
<name>A0A1S3JCI9_LINAN</name>
<proteinExistence type="inferred from homology"/>
<keyword evidence="11" id="KW-0812">Transmembrane</keyword>
<evidence type="ECO:0000259" key="14">
    <source>
        <dbReference type="Pfam" id="PF19272"/>
    </source>
</evidence>
<keyword evidence="7" id="KW-0378">Hydrolase</keyword>
<sequence length="550" mass="62304">MGSVTWICCAVVFFLFERAITTPVSIGQFWQVTDFHYDANYSVSGNPLDMCHNAAPSLLESPVMGKYGDYKCDSPWQLVQSAISAMKQIQPKPDFILWTGDSIPHIPNSDLDLRKIYTVIGNITLLLRDTFSNITIYPTFGNHDPWPSNQMSPHTGDRYYENIANISRWDQLLPTGAMKTFLKGGYYTDILCAGLSLINLNSPLYYHSNKLVSGIKDPAGQLDWLRQTLEQIKSRNEKVYIASHIPPGRFGRVANISWFYPYFNKAYLSILQEYKDLITGQFYGHEHTDGFRVTYDDNGTPYGSMFLSPAVTPWNSTLPGAGYNNPSIRLYHYDRNSGQVLDYFQYFLNLTAANTDEKAKWALEYQATKAYSIDKVTTMSLVQLVNKLKASGSGLFEKYYVYNSVSVDPESTCSGQCKKNHMCAIIAVDYEQYDKCLANMTSIGDDDIWPPHPPHPPLHPHHRKAPKYMLYIIIAMAVVVVAIFILIVLLCLRNTGTAPVTFRGHVPRMRHSSKSRLRSSKSRSRSRSRYCRVNSEGYDSSVPNSPVPHD</sequence>
<comment type="cofactor">
    <cofactor evidence="1">
        <name>Zn(2+)</name>
        <dbReference type="ChEBI" id="CHEBI:29105"/>
    </cofactor>
</comment>
<evidence type="ECO:0000313" key="15">
    <source>
        <dbReference type="Proteomes" id="UP000085678"/>
    </source>
</evidence>
<feature type="domain" description="Calcineurin-like phosphoesterase" evidence="13">
    <location>
        <begin position="29"/>
        <end position="288"/>
    </location>
</feature>
<dbReference type="InterPro" id="IPR041805">
    <property type="entry name" value="ASMase/PPN1_MPP"/>
</dbReference>
<dbReference type="KEGG" id="lak:106172006"/>
<dbReference type="Gene3D" id="3.60.21.10">
    <property type="match status" value="1"/>
</dbReference>
<evidence type="ECO:0000256" key="5">
    <source>
        <dbReference type="ARBA" id="ARBA00022723"/>
    </source>
</evidence>
<dbReference type="InterPro" id="IPR029052">
    <property type="entry name" value="Metallo-depent_PP-like"/>
</dbReference>
<keyword evidence="11" id="KW-1133">Transmembrane helix</keyword>
<evidence type="ECO:0000313" key="16">
    <source>
        <dbReference type="RefSeq" id="XP_013408037.1"/>
    </source>
</evidence>
<dbReference type="GeneID" id="106172006"/>
<dbReference type="CDD" id="cd00842">
    <property type="entry name" value="MPP_ASMase"/>
    <property type="match status" value="1"/>
</dbReference>
<dbReference type="InterPro" id="IPR045473">
    <property type="entry name" value="ASM_C"/>
</dbReference>
<dbReference type="GO" id="GO:0005615">
    <property type="term" value="C:extracellular space"/>
    <property type="evidence" value="ECO:0007669"/>
    <property type="project" value="TreeGrafter"/>
</dbReference>
<gene>
    <name evidence="16 17" type="primary">LOC106172006</name>
</gene>
<evidence type="ECO:0000313" key="17">
    <source>
        <dbReference type="RefSeq" id="XP_013408043.1"/>
    </source>
</evidence>
<evidence type="ECO:0000256" key="4">
    <source>
        <dbReference type="ARBA" id="ARBA00022525"/>
    </source>
</evidence>
<evidence type="ECO:0000256" key="1">
    <source>
        <dbReference type="ARBA" id="ARBA00001947"/>
    </source>
</evidence>
<dbReference type="SUPFAM" id="SSF56300">
    <property type="entry name" value="Metallo-dependent phosphatases"/>
    <property type="match status" value="1"/>
</dbReference>
<evidence type="ECO:0000256" key="11">
    <source>
        <dbReference type="SAM" id="Phobius"/>
    </source>
</evidence>
<keyword evidence="4" id="KW-0964">Secreted</keyword>
<evidence type="ECO:0000256" key="7">
    <source>
        <dbReference type="ARBA" id="ARBA00022801"/>
    </source>
</evidence>
<feature type="domain" description="Sphingomyelin phosphodiesterase C-terminal" evidence="14">
    <location>
        <begin position="301"/>
        <end position="439"/>
    </location>
</feature>
<evidence type="ECO:0000256" key="3">
    <source>
        <dbReference type="ARBA" id="ARBA00008234"/>
    </source>
</evidence>
<evidence type="ECO:0000256" key="12">
    <source>
        <dbReference type="SAM" id="SignalP"/>
    </source>
</evidence>
<dbReference type="InterPro" id="IPR004843">
    <property type="entry name" value="Calcineurin-like_PHP"/>
</dbReference>
<evidence type="ECO:0000256" key="9">
    <source>
        <dbReference type="ARBA" id="ARBA00023180"/>
    </source>
</evidence>
<protein>
    <submittedName>
        <fullName evidence="16">Acid sphingomyelinase-like phosphodiesterase 3b isoform X1</fullName>
    </submittedName>
    <submittedName>
        <fullName evidence="17">Acid sphingomyelinase-like phosphodiesterase 3b isoform X2</fullName>
    </submittedName>
</protein>
<dbReference type="OrthoDB" id="348678at2759"/>
<evidence type="ECO:0000259" key="13">
    <source>
        <dbReference type="Pfam" id="PF00149"/>
    </source>
</evidence>
<dbReference type="GO" id="GO:0046872">
    <property type="term" value="F:metal ion binding"/>
    <property type="evidence" value="ECO:0007669"/>
    <property type="project" value="UniProtKB-KW"/>
</dbReference>
<dbReference type="PANTHER" id="PTHR10340">
    <property type="entry name" value="SPHINGOMYELIN PHOSPHODIESTERASE"/>
    <property type="match status" value="1"/>
</dbReference>
<feature type="signal peptide" evidence="12">
    <location>
        <begin position="1"/>
        <end position="21"/>
    </location>
</feature>